<evidence type="ECO:0000313" key="1">
    <source>
        <dbReference type="EMBL" id="KAH7927096.1"/>
    </source>
</evidence>
<proteinExistence type="predicted"/>
<reference evidence="1" key="1">
    <citation type="journal article" date="2021" name="New Phytol.">
        <title>Evolutionary innovations through gain and loss of genes in the ectomycorrhizal Boletales.</title>
        <authorList>
            <person name="Wu G."/>
            <person name="Miyauchi S."/>
            <person name="Morin E."/>
            <person name="Kuo A."/>
            <person name="Drula E."/>
            <person name="Varga T."/>
            <person name="Kohler A."/>
            <person name="Feng B."/>
            <person name="Cao Y."/>
            <person name="Lipzen A."/>
            <person name="Daum C."/>
            <person name="Hundley H."/>
            <person name="Pangilinan J."/>
            <person name="Johnson J."/>
            <person name="Barry K."/>
            <person name="LaButti K."/>
            <person name="Ng V."/>
            <person name="Ahrendt S."/>
            <person name="Min B."/>
            <person name="Choi I.G."/>
            <person name="Park H."/>
            <person name="Plett J.M."/>
            <person name="Magnuson J."/>
            <person name="Spatafora J.W."/>
            <person name="Nagy L.G."/>
            <person name="Henrissat B."/>
            <person name="Grigoriev I.V."/>
            <person name="Yang Z.L."/>
            <person name="Xu J."/>
            <person name="Martin F.M."/>
        </authorList>
    </citation>
    <scope>NUCLEOTIDE SEQUENCE</scope>
    <source>
        <strain evidence="1">KUC20120723A-06</strain>
    </source>
</reference>
<dbReference type="Proteomes" id="UP000790709">
    <property type="component" value="Unassembled WGS sequence"/>
</dbReference>
<accession>A0ACB8BMF8</accession>
<comment type="caution">
    <text evidence="1">The sequence shown here is derived from an EMBL/GenBank/DDBJ whole genome shotgun (WGS) entry which is preliminary data.</text>
</comment>
<keyword evidence="2" id="KW-1185">Reference proteome</keyword>
<organism evidence="1 2">
    <name type="scientific">Leucogyrophana mollusca</name>
    <dbReference type="NCBI Taxonomy" id="85980"/>
    <lineage>
        <taxon>Eukaryota</taxon>
        <taxon>Fungi</taxon>
        <taxon>Dikarya</taxon>
        <taxon>Basidiomycota</taxon>
        <taxon>Agaricomycotina</taxon>
        <taxon>Agaricomycetes</taxon>
        <taxon>Agaricomycetidae</taxon>
        <taxon>Boletales</taxon>
        <taxon>Boletales incertae sedis</taxon>
        <taxon>Leucogyrophana</taxon>
    </lineage>
</organism>
<protein>
    <submittedName>
        <fullName evidence="1">Uncharacterized protein</fullName>
    </submittedName>
</protein>
<gene>
    <name evidence="1" type="ORF">BV22DRAFT_1118490</name>
</gene>
<sequence length="1261" mass="139446">MQTSQSRESLVEERVAQLEEISRRRNELLRQMYHMMRRRHNAESVLAFNEDDDEDLHMFLDQYNIEKNPESGLVSNIPQSELFALSPPQQQEERAQSKPGSTASEHGIIDVDSPMSEPPVSPHTGPSTPHKEPESDDPLEVSVPEGSPPQVLPQQEDPVDQGDADELNLVGYSQSQTASRSPTGRRSRSATQQSSRSRTFNSESPKHIEEETAEDPPATQDAREAIPMKVDREVTPELLLPGSSPLVTRRTISRTGTVSNAVDVVQLQSSLFIPAPSSPGLGLPGFSFDEVEPGNTEVPPPPSPTELRHHFDPQYTLPPIKSLPADYIRKGKSAKQRKRDKEREKDKSDPKNKEEWALMGLNKWGAAIRANPIWKKVSRASKCLSTREWSVAITELRLARTLERIESLENVAKWSYRQPKKHSRLGGQTKTHWDYLMDEMKWMRVDFREERRWKYVLAFNLSTAVLEWHAAGSHEERLKLGICVLWKRPQVSDEDKSGPPQDMVVDQPIDLADAGYTPMADDSDNDDDDADGEQRDIMDPLETGNALEEALEGATSAENSQRQSSGPEQIQPKVEDMDDSSALQGSAMDIDSQVEVGESSETKKEEPSEGDTTGLKPTSTDPLLVSLHSTQTDHSTQADSAPASATPKSAPKSALYAPLRERIAYSDERKLFLDDDDLDLVHALAELTTDDKAPEPSQPPPDLSDIFPDLQPYGLPEVSSGSISSLTENKKKSDKKSDRDDTKRVEDMVYGKVVPFGRFMHCKPTLLGPLQPVKRWKGGKWISAEEPAVNPAEYEGQLGKSPDELACELFDGNKSMNPLTINPSILQPKDAKKRAEHIWSPNEDTLLKTMVERYPNNWTLVADSFNSSRVTISIDKRTPWECFERWNSRWGGINRAGPSSIPPDISSPATYDGTPPPTAPSSQAQMTTRGVKRLASISVAQGQGTGGGSGQSSDTKKRRRHALMFETIKKVAKKRDATQKAALTQRKPSAIHDTHGQYNKMPKLTPAELSRMKAEKETRDQQELILARRRHEDMARQQMMRDSRMQGAQPQPQPAAAGQPQPTNGTPRPAVQAPQGVPQIRTQPVQQVNISQQQRIPTPMASGAARMSPQQMLQAQVAQARMMAAQAQAQAQAQIQGASSTPNANGVPSGSHLSPPYQSRAATSSPSIPQQASPPRNPMVPLDAASSPRPPSAQAQVGSQAPQVTGNPIPRQTSSIPAHYFAVVPPVLTQEQREQALRYNLMHRPTMPQVPQNNPPYPPQS</sequence>
<evidence type="ECO:0000313" key="2">
    <source>
        <dbReference type="Proteomes" id="UP000790709"/>
    </source>
</evidence>
<dbReference type="EMBL" id="MU266372">
    <property type="protein sequence ID" value="KAH7927096.1"/>
    <property type="molecule type" value="Genomic_DNA"/>
</dbReference>
<name>A0ACB8BMF8_9AGAM</name>